<dbReference type="InterPro" id="IPR002528">
    <property type="entry name" value="MATE_fam"/>
</dbReference>
<sequence length="398" mass="41452">MGPAGRPPPLPPPLPQLAPAEAVGEAACLGAGSPSKARRRCRPCAGAGARARAALREGGLLTRVAGPSVLASTLSFLVFIQVAQRVGARFGDAALASYSLGQLVGNLTGRSVVQGVMMAYGTLGPQAVGRGEHRLAGVLILRAWGLCAALLLPVVASWGWAEPLLVLLGQDPRPAGGEPVGRVPGHLPAAAAFVPLVRGRAPVRFVTGHRLALRSDRAAQRAPGLRRPGPPAGPFRLRGLRLDDILRDGFPDGRGARAVADLRCQRPGPATGAFPGWAGLLEAWHSQGELLSFARLALPGVLSMTEWWFWEVTCFRAGTFGAEQLAAHSLIYMLVPLLFQVPRGIRDGLGSRAGHLLGEGRGEPRPATSRSAPSSSARASSASMPPSRPRGGPSTSRS</sequence>
<organism evidence="3 4">
    <name type="scientific">Prorocentrum cordatum</name>
    <dbReference type="NCBI Taxonomy" id="2364126"/>
    <lineage>
        <taxon>Eukaryota</taxon>
        <taxon>Sar</taxon>
        <taxon>Alveolata</taxon>
        <taxon>Dinophyceae</taxon>
        <taxon>Prorocentrales</taxon>
        <taxon>Prorocentraceae</taxon>
        <taxon>Prorocentrum</taxon>
    </lineage>
</organism>
<evidence type="ECO:0008006" key="5">
    <source>
        <dbReference type="Google" id="ProtNLM"/>
    </source>
</evidence>
<dbReference type="Pfam" id="PF01554">
    <property type="entry name" value="MatE"/>
    <property type="match status" value="1"/>
</dbReference>
<reference evidence="3" key="1">
    <citation type="submission" date="2023-10" db="EMBL/GenBank/DDBJ databases">
        <authorList>
            <person name="Chen Y."/>
            <person name="Shah S."/>
            <person name="Dougan E. K."/>
            <person name="Thang M."/>
            <person name="Chan C."/>
        </authorList>
    </citation>
    <scope>NUCLEOTIDE SEQUENCE [LARGE SCALE GENOMIC DNA]</scope>
</reference>
<evidence type="ECO:0000313" key="4">
    <source>
        <dbReference type="Proteomes" id="UP001189429"/>
    </source>
</evidence>
<accession>A0ABN9WZ16</accession>
<gene>
    <name evidence="3" type="ORF">PCOR1329_LOCUS71857</name>
</gene>
<dbReference type="Proteomes" id="UP001189429">
    <property type="component" value="Unassembled WGS sequence"/>
</dbReference>
<evidence type="ECO:0000313" key="3">
    <source>
        <dbReference type="EMBL" id="CAK0892122.1"/>
    </source>
</evidence>
<dbReference type="PANTHER" id="PTHR11206">
    <property type="entry name" value="MULTIDRUG RESISTANCE PROTEIN"/>
    <property type="match status" value="1"/>
</dbReference>
<evidence type="ECO:0000256" key="1">
    <source>
        <dbReference type="ARBA" id="ARBA00010199"/>
    </source>
</evidence>
<proteinExistence type="inferred from homology"/>
<name>A0ABN9WZ16_9DINO</name>
<keyword evidence="4" id="KW-1185">Reference proteome</keyword>
<comment type="caution">
    <text evidence="3">The sequence shown here is derived from an EMBL/GenBank/DDBJ whole genome shotgun (WGS) entry which is preliminary data.</text>
</comment>
<feature type="compositionally biased region" description="Low complexity" evidence="2">
    <location>
        <begin position="365"/>
        <end position="398"/>
    </location>
</feature>
<evidence type="ECO:0000256" key="2">
    <source>
        <dbReference type="SAM" id="MobiDB-lite"/>
    </source>
</evidence>
<feature type="region of interest" description="Disordered" evidence="2">
    <location>
        <begin position="355"/>
        <end position="398"/>
    </location>
</feature>
<dbReference type="EMBL" id="CAUYUJ010019567">
    <property type="protein sequence ID" value="CAK0892122.1"/>
    <property type="molecule type" value="Genomic_DNA"/>
</dbReference>
<protein>
    <recommendedName>
        <fullName evidence="5">Protein RFT1 homolog</fullName>
    </recommendedName>
</protein>
<comment type="similarity">
    <text evidence="1">Belongs to the multi antimicrobial extrusion (MATE) (TC 2.A.66.1) family.</text>
</comment>